<dbReference type="GO" id="GO:0016740">
    <property type="term" value="F:transferase activity"/>
    <property type="evidence" value="ECO:0007669"/>
    <property type="project" value="UniProtKB-KW"/>
</dbReference>
<evidence type="ECO:0000313" key="2">
    <source>
        <dbReference type="EMBL" id="SIS93556.1"/>
    </source>
</evidence>
<keyword evidence="3" id="KW-1185">Reference proteome</keyword>
<dbReference type="STRING" id="1086013.SAMN05421774_103138"/>
<dbReference type="Pfam" id="PF04230">
    <property type="entry name" value="PS_pyruv_trans"/>
    <property type="match status" value="1"/>
</dbReference>
<feature type="domain" description="Polysaccharide pyruvyl transferase" evidence="1">
    <location>
        <begin position="20"/>
        <end position="317"/>
    </location>
</feature>
<accession>A0A1N7N5C1</accession>
<proteinExistence type="predicted"/>
<dbReference type="OrthoDB" id="1425928at2"/>
<reference evidence="2 3" key="1">
    <citation type="submission" date="2017-01" db="EMBL/GenBank/DDBJ databases">
        <authorList>
            <person name="Mah S.A."/>
            <person name="Swanson W.J."/>
            <person name="Moy G.W."/>
            <person name="Vacquier V.D."/>
        </authorList>
    </citation>
    <scope>NUCLEOTIDE SEQUENCE [LARGE SCALE GENOMIC DNA]</scope>
    <source>
        <strain evidence="2 3">DSM 26375</strain>
    </source>
</reference>
<protein>
    <submittedName>
        <fullName evidence="2">Polysaccharide pyruvyl transferase</fullName>
    </submittedName>
</protein>
<dbReference type="InterPro" id="IPR007345">
    <property type="entry name" value="Polysacch_pyruvyl_Trfase"/>
</dbReference>
<sequence>MTAADTPRQIWISGALDIRNYGDALFPLLAGHRLERHGYRIRPTTPFGGDCGWMGVAPCTPLGRLFDPDVRVDGLLIGGGNIVYGNVSAGALLRLPPAAQHVPAFDWAAPGIWLGPMLVAALRDVPVAWNAPGVPYVLTRRWHQLLAAAFRASDPVSLRDEASVELLGPAAEGAEIAVPPDTAIDLAAMWPGAMLAPAFARLLARKSAPPGSRFWAIHLRDRSLGETPASALAGWIDAMAHMHGLVPVLIAIGPTLGDADAARDLAALLTVPCVLLDDPEGPVEIAAAIAHAEGYTGASLHGYVTAAAYGLPGVLVARPAHRKFGGFLAQIGQSDDLRRSWAAVIAQPLPFEGSAGSCRIPQAAFDRLEQHWAAVRQALDHPERRQAERADFLRAFLAAGFGAGRDPGGLLAPFCTRPDPAPQEPPR</sequence>
<dbReference type="RefSeq" id="WP_076530514.1">
    <property type="nucleotide sequence ID" value="NZ_BMEH01000003.1"/>
</dbReference>
<dbReference type="AlphaFoldDB" id="A0A1N7N5C1"/>
<organism evidence="2 3">
    <name type="scientific">Gemmobacter megaterium</name>
    <dbReference type="NCBI Taxonomy" id="1086013"/>
    <lineage>
        <taxon>Bacteria</taxon>
        <taxon>Pseudomonadati</taxon>
        <taxon>Pseudomonadota</taxon>
        <taxon>Alphaproteobacteria</taxon>
        <taxon>Rhodobacterales</taxon>
        <taxon>Paracoccaceae</taxon>
        <taxon>Gemmobacter</taxon>
    </lineage>
</organism>
<gene>
    <name evidence="2" type="ORF">SAMN05421774_103138</name>
</gene>
<keyword evidence="2" id="KW-0808">Transferase</keyword>
<evidence type="ECO:0000259" key="1">
    <source>
        <dbReference type="Pfam" id="PF04230"/>
    </source>
</evidence>
<dbReference type="Proteomes" id="UP000186141">
    <property type="component" value="Unassembled WGS sequence"/>
</dbReference>
<dbReference type="EMBL" id="FTOT01000003">
    <property type="protein sequence ID" value="SIS93556.1"/>
    <property type="molecule type" value="Genomic_DNA"/>
</dbReference>
<evidence type="ECO:0000313" key="3">
    <source>
        <dbReference type="Proteomes" id="UP000186141"/>
    </source>
</evidence>
<name>A0A1N7N5C1_9RHOB</name>